<dbReference type="AlphaFoldDB" id="Q6EPI1"/>
<evidence type="ECO:0000313" key="3">
    <source>
        <dbReference type="Proteomes" id="UP000000763"/>
    </source>
</evidence>
<dbReference type="EMBL" id="AP005881">
    <property type="protein sequence ID" value="BAD29439.1"/>
    <property type="molecule type" value="Genomic_DNA"/>
</dbReference>
<organism evidence="2 3">
    <name type="scientific">Oryza sativa subsp. japonica</name>
    <name type="common">Rice</name>
    <dbReference type="NCBI Taxonomy" id="39947"/>
    <lineage>
        <taxon>Eukaryota</taxon>
        <taxon>Viridiplantae</taxon>
        <taxon>Streptophyta</taxon>
        <taxon>Embryophyta</taxon>
        <taxon>Tracheophyta</taxon>
        <taxon>Spermatophyta</taxon>
        <taxon>Magnoliopsida</taxon>
        <taxon>Liliopsida</taxon>
        <taxon>Poales</taxon>
        <taxon>Poaceae</taxon>
        <taxon>BOP clade</taxon>
        <taxon>Oryzoideae</taxon>
        <taxon>Oryzeae</taxon>
        <taxon>Oryzinae</taxon>
        <taxon>Oryza</taxon>
        <taxon>Oryza sativa</taxon>
    </lineage>
</organism>
<gene>
    <name evidence="2" type="primary">OSJNBb0057I13.22</name>
</gene>
<reference evidence="3" key="2">
    <citation type="journal article" date="2008" name="Nucleic Acids Res.">
        <title>The rice annotation project database (RAP-DB): 2008 update.</title>
        <authorList>
            <consortium name="The rice annotation project (RAP)"/>
        </authorList>
    </citation>
    <scope>GENOME REANNOTATION</scope>
    <source>
        <strain evidence="3">cv. Nipponbare</strain>
    </source>
</reference>
<evidence type="ECO:0000256" key="1">
    <source>
        <dbReference type="SAM" id="MobiDB-lite"/>
    </source>
</evidence>
<feature type="compositionally biased region" description="Basic and acidic residues" evidence="1">
    <location>
        <begin position="218"/>
        <end position="233"/>
    </location>
</feature>
<proteinExistence type="predicted"/>
<name>Q6EPI1_ORYSJ</name>
<feature type="region of interest" description="Disordered" evidence="1">
    <location>
        <begin position="258"/>
        <end position="317"/>
    </location>
</feature>
<protein>
    <submittedName>
        <fullName evidence="2">Uncharacterized protein</fullName>
    </submittedName>
</protein>
<feature type="compositionally biased region" description="Basic and acidic residues" evidence="1">
    <location>
        <begin position="291"/>
        <end position="309"/>
    </location>
</feature>
<sequence length="332" mass="34616">MARRLRARGQTTTGDGSASRWRAWGAADGEKGEGAVGILTEDGDGETTTGRWPAAEKMAATGTGGDGNGVPTTPDHGGAAAEGRQDLGKILERLGREIGDRSGEERWFETTTAVAELGSTAESGRLKTAAAGKRGGARGGGVPEAERGNGVEAGLRHGAAKPTVVADWRGGGWSGGIGRPELAGKRWCTGARWGGGRGAGDVGEWGGSAPVLEGESGGGERGRGRRGPTDKRARAGWRRWAETAATWAVFGGHGGNGSCRPEVGDDPDRWGRGSHLSAKEEREAGWGGKVDFGEERAERRAGPREREGPRGGGIWAEPESKEGEKYFLFFLF</sequence>
<evidence type="ECO:0000313" key="2">
    <source>
        <dbReference type="EMBL" id="BAD29439.1"/>
    </source>
</evidence>
<dbReference type="Proteomes" id="UP000000763">
    <property type="component" value="Chromosome 9"/>
</dbReference>
<feature type="compositionally biased region" description="Basic and acidic residues" evidence="1">
    <location>
        <begin position="262"/>
        <end position="284"/>
    </location>
</feature>
<feature type="region of interest" description="Disordered" evidence="1">
    <location>
        <begin position="1"/>
        <end position="84"/>
    </location>
</feature>
<feature type="region of interest" description="Disordered" evidence="1">
    <location>
        <begin position="199"/>
        <end position="235"/>
    </location>
</feature>
<accession>Q6EPI1</accession>
<reference evidence="3" key="1">
    <citation type="journal article" date="2005" name="Nature">
        <title>The map-based sequence of the rice genome.</title>
        <authorList>
            <consortium name="International rice genome sequencing project (IRGSP)"/>
            <person name="Matsumoto T."/>
            <person name="Wu J."/>
            <person name="Kanamori H."/>
            <person name="Katayose Y."/>
            <person name="Fujisawa M."/>
            <person name="Namiki N."/>
            <person name="Mizuno H."/>
            <person name="Yamamoto K."/>
            <person name="Antonio B.A."/>
            <person name="Baba T."/>
            <person name="Sakata K."/>
            <person name="Nagamura Y."/>
            <person name="Aoki H."/>
            <person name="Arikawa K."/>
            <person name="Arita K."/>
            <person name="Bito T."/>
            <person name="Chiden Y."/>
            <person name="Fujitsuka N."/>
            <person name="Fukunaka R."/>
            <person name="Hamada M."/>
            <person name="Harada C."/>
            <person name="Hayashi A."/>
            <person name="Hijishita S."/>
            <person name="Honda M."/>
            <person name="Hosokawa S."/>
            <person name="Ichikawa Y."/>
            <person name="Idonuma A."/>
            <person name="Iijima M."/>
            <person name="Ikeda M."/>
            <person name="Ikeno M."/>
            <person name="Ito K."/>
            <person name="Ito S."/>
            <person name="Ito T."/>
            <person name="Ito Y."/>
            <person name="Ito Y."/>
            <person name="Iwabuchi A."/>
            <person name="Kamiya K."/>
            <person name="Karasawa W."/>
            <person name="Kurita K."/>
            <person name="Katagiri S."/>
            <person name="Kikuta A."/>
            <person name="Kobayashi H."/>
            <person name="Kobayashi N."/>
            <person name="Machita K."/>
            <person name="Maehara T."/>
            <person name="Masukawa M."/>
            <person name="Mizubayashi T."/>
            <person name="Mukai Y."/>
            <person name="Nagasaki H."/>
            <person name="Nagata Y."/>
            <person name="Naito S."/>
            <person name="Nakashima M."/>
            <person name="Nakama Y."/>
            <person name="Nakamichi Y."/>
            <person name="Nakamura M."/>
            <person name="Meguro A."/>
            <person name="Negishi M."/>
            <person name="Ohta I."/>
            <person name="Ohta T."/>
            <person name="Okamoto M."/>
            <person name="Ono N."/>
            <person name="Saji S."/>
            <person name="Sakaguchi M."/>
            <person name="Sakai K."/>
            <person name="Shibata M."/>
            <person name="Shimokawa T."/>
            <person name="Song J."/>
            <person name="Takazaki Y."/>
            <person name="Terasawa K."/>
            <person name="Tsugane M."/>
            <person name="Tsuji K."/>
            <person name="Ueda S."/>
            <person name="Waki K."/>
            <person name="Yamagata H."/>
            <person name="Yamamoto M."/>
            <person name="Yamamoto S."/>
            <person name="Yamane H."/>
            <person name="Yoshiki S."/>
            <person name="Yoshihara R."/>
            <person name="Yukawa K."/>
            <person name="Zhong H."/>
            <person name="Yano M."/>
            <person name="Yuan Q."/>
            <person name="Ouyang S."/>
            <person name="Liu J."/>
            <person name="Jones K.M."/>
            <person name="Gansberger K."/>
            <person name="Moffat K."/>
            <person name="Hill J."/>
            <person name="Bera J."/>
            <person name="Fadrosh D."/>
            <person name="Jin S."/>
            <person name="Johri S."/>
            <person name="Kim M."/>
            <person name="Overton L."/>
            <person name="Reardon M."/>
            <person name="Tsitrin T."/>
            <person name="Vuong H."/>
            <person name="Weaver B."/>
            <person name="Ciecko A."/>
            <person name="Tallon L."/>
            <person name="Jackson J."/>
            <person name="Pai G."/>
            <person name="Aken S.V."/>
            <person name="Utterback T."/>
            <person name="Reidmuller S."/>
            <person name="Feldblyum T."/>
            <person name="Hsiao J."/>
            <person name="Zismann V."/>
            <person name="Iobst S."/>
            <person name="de Vazeille A.R."/>
            <person name="Buell C.R."/>
            <person name="Ying K."/>
            <person name="Li Y."/>
            <person name="Lu T."/>
            <person name="Huang Y."/>
            <person name="Zhao Q."/>
            <person name="Feng Q."/>
            <person name="Zhang L."/>
            <person name="Zhu J."/>
            <person name="Weng Q."/>
            <person name="Mu J."/>
            <person name="Lu Y."/>
            <person name="Fan D."/>
            <person name="Liu Y."/>
            <person name="Guan J."/>
            <person name="Zhang Y."/>
            <person name="Yu S."/>
            <person name="Liu X."/>
            <person name="Zhang Y."/>
            <person name="Hong G."/>
            <person name="Han B."/>
            <person name="Choisne N."/>
            <person name="Demange N."/>
            <person name="Orjeda G."/>
            <person name="Samain S."/>
            <person name="Cattolico L."/>
            <person name="Pelletier E."/>
            <person name="Couloux A."/>
            <person name="Segurens B."/>
            <person name="Wincker P."/>
            <person name="D'Hont A."/>
            <person name="Scarpelli C."/>
            <person name="Weissenbach J."/>
            <person name="Salanoubat M."/>
            <person name="Quetier F."/>
            <person name="Yu Y."/>
            <person name="Kim H.R."/>
            <person name="Rambo T."/>
            <person name="Currie J."/>
            <person name="Collura K."/>
            <person name="Luo M."/>
            <person name="Yang T."/>
            <person name="Ammiraju J.S.S."/>
            <person name="Engler F."/>
            <person name="Soderlund C."/>
            <person name="Wing R.A."/>
            <person name="Palmer L.E."/>
            <person name="de la Bastide M."/>
            <person name="Spiegel L."/>
            <person name="Nascimento L."/>
            <person name="Zutavern T."/>
            <person name="O'Shaughnessy A."/>
            <person name="Dike S."/>
            <person name="Dedhia N."/>
            <person name="Preston R."/>
            <person name="Balija V."/>
            <person name="McCombie W.R."/>
            <person name="Chow T."/>
            <person name="Chen H."/>
            <person name="Chung M."/>
            <person name="Chen C."/>
            <person name="Shaw J."/>
            <person name="Wu H."/>
            <person name="Hsiao K."/>
            <person name="Chao Y."/>
            <person name="Chu M."/>
            <person name="Cheng C."/>
            <person name="Hour A."/>
            <person name="Lee P."/>
            <person name="Lin S."/>
            <person name="Lin Y."/>
            <person name="Liou J."/>
            <person name="Liu S."/>
            <person name="Hsing Y."/>
            <person name="Raghuvanshi S."/>
            <person name="Mohanty A."/>
            <person name="Bharti A.K."/>
            <person name="Gaur A."/>
            <person name="Gupta V."/>
            <person name="Kumar D."/>
            <person name="Ravi V."/>
            <person name="Vij S."/>
            <person name="Kapur A."/>
            <person name="Khurana P."/>
            <person name="Khurana P."/>
            <person name="Khurana J.P."/>
            <person name="Tyagi A.K."/>
            <person name="Gaikwad K."/>
            <person name="Singh A."/>
            <person name="Dalal V."/>
            <person name="Srivastava S."/>
            <person name="Dixit A."/>
            <person name="Pal A.K."/>
            <person name="Ghazi I.A."/>
            <person name="Yadav M."/>
            <person name="Pandit A."/>
            <person name="Bhargava A."/>
            <person name="Sureshbabu K."/>
            <person name="Batra K."/>
            <person name="Sharma T.R."/>
            <person name="Mohapatra T."/>
            <person name="Singh N.K."/>
            <person name="Messing J."/>
            <person name="Nelson A.B."/>
            <person name="Fuks G."/>
            <person name="Kavchok S."/>
            <person name="Keizer G."/>
            <person name="Linton E."/>
            <person name="Llaca V."/>
            <person name="Song R."/>
            <person name="Tanyolac B."/>
            <person name="Young S."/>
            <person name="Ho-Il K."/>
            <person name="Hahn J.H."/>
            <person name="Sangsakoo G."/>
            <person name="Vanavichit A."/>
            <person name="de Mattos Luiz.A.T."/>
            <person name="Zimmer P.D."/>
            <person name="Malone G."/>
            <person name="Dellagostin O."/>
            <person name="de Oliveira A.C."/>
            <person name="Bevan M."/>
            <person name="Bancroft I."/>
            <person name="Minx P."/>
            <person name="Cordum H."/>
            <person name="Wilson R."/>
            <person name="Cheng Z."/>
            <person name="Jin W."/>
            <person name="Jiang J."/>
            <person name="Leong S.A."/>
            <person name="Iwama H."/>
            <person name="Gojobori T."/>
            <person name="Itoh T."/>
            <person name="Niimura Y."/>
            <person name="Fujii Y."/>
            <person name="Habara T."/>
            <person name="Sakai H."/>
            <person name="Sato Y."/>
            <person name="Wilson G."/>
            <person name="Kumar K."/>
            <person name="McCouch S."/>
            <person name="Juretic N."/>
            <person name="Hoen D."/>
            <person name="Wright S."/>
            <person name="Bruskiewich R."/>
            <person name="Bureau T."/>
            <person name="Miyao A."/>
            <person name="Hirochika H."/>
            <person name="Nishikawa T."/>
            <person name="Kadowaki K."/>
            <person name="Sugiura M."/>
            <person name="Burr B."/>
            <person name="Sasaki T."/>
        </authorList>
    </citation>
    <scope>NUCLEOTIDE SEQUENCE [LARGE SCALE GENOMIC DNA]</scope>
    <source>
        <strain evidence="3">cv. Nipponbare</strain>
    </source>
</reference>